<dbReference type="FunFam" id="3.90.850.10:FF:000002">
    <property type="entry name" value="2-hydroxyhepta-2,4-diene-1,7-dioate isomerase"/>
    <property type="match status" value="1"/>
</dbReference>
<keyword evidence="4" id="KW-0378">Hydrolase</keyword>
<dbReference type="GO" id="GO:0016787">
    <property type="term" value="F:hydrolase activity"/>
    <property type="evidence" value="ECO:0007669"/>
    <property type="project" value="UniProtKB-KW"/>
</dbReference>
<dbReference type="PANTHER" id="PTHR11820">
    <property type="entry name" value="ACYLPYRUVASE"/>
    <property type="match status" value="1"/>
</dbReference>
<reference evidence="4 5" key="1">
    <citation type="journal article" date="2015" name="Genome Biol. Evol.">
        <title>Phylogenomic analyses indicate that early fungi evolved digesting cell walls of algal ancestors of land plants.</title>
        <authorList>
            <person name="Chang Y."/>
            <person name="Wang S."/>
            <person name="Sekimoto S."/>
            <person name="Aerts A.L."/>
            <person name="Choi C."/>
            <person name="Clum A."/>
            <person name="LaButti K.M."/>
            <person name="Lindquist E.A."/>
            <person name="Yee Ngan C."/>
            <person name="Ohm R.A."/>
            <person name="Salamov A.A."/>
            <person name="Grigoriev I.V."/>
            <person name="Spatafora J.W."/>
            <person name="Berbee M.L."/>
        </authorList>
    </citation>
    <scope>NUCLEOTIDE SEQUENCE [LARGE SCALE GENOMIC DNA]</scope>
    <source>
        <strain evidence="4 5">JEL478</strain>
    </source>
</reference>
<dbReference type="GO" id="GO:0006107">
    <property type="term" value="P:oxaloacetate metabolic process"/>
    <property type="evidence" value="ECO:0007669"/>
    <property type="project" value="UniProtKB-ARBA"/>
</dbReference>
<sequence>MSRWSRLIRFEAVEGGIHYGQPTAASLLPNGSLDTSKVITATEVVGGPFEGTVGTRSFTVKKLLAPLETAPVIACIGLNYRLHAKEGGNKIPDNPVLFHKYPNSLAGPGPIELADFVNDKQMDYEAELTVVIGKAGKNIPKEKALDHILAYTCGNDLSARKWQRACGGQFNFGKGMDNFAPIGPQLVSSSVITDPQNLRLRCVLNGKTMQDETTGDMIFSVAEIVSFLSRGTTLVPGTVIMTGTPSGVGYPRNPPVCLEHGDVCSIEVDGIGSLQNTILYGPTVYETKL</sequence>
<gene>
    <name evidence="4" type="ORF">M427DRAFT_102082</name>
</gene>
<evidence type="ECO:0000313" key="4">
    <source>
        <dbReference type="EMBL" id="KXS11694.1"/>
    </source>
</evidence>
<keyword evidence="5" id="KW-1185">Reference proteome</keyword>
<evidence type="ECO:0000256" key="1">
    <source>
        <dbReference type="ARBA" id="ARBA00010211"/>
    </source>
</evidence>
<proteinExistence type="inferred from homology"/>
<keyword evidence="2" id="KW-0479">Metal-binding</keyword>
<dbReference type="OMA" id="NRRTDYP"/>
<dbReference type="STRING" id="1344416.A0A139A4N2"/>
<accession>A0A139A4N2</accession>
<dbReference type="Pfam" id="PF01557">
    <property type="entry name" value="FAA_hydrolase"/>
    <property type="match status" value="1"/>
</dbReference>
<dbReference type="GO" id="GO:0046872">
    <property type="term" value="F:metal ion binding"/>
    <property type="evidence" value="ECO:0007669"/>
    <property type="project" value="UniProtKB-KW"/>
</dbReference>
<name>A0A139A4N2_GONPJ</name>
<feature type="domain" description="Fumarylacetoacetase-like C-terminal" evidence="3">
    <location>
        <begin position="73"/>
        <end position="278"/>
    </location>
</feature>
<dbReference type="EMBL" id="KQ965797">
    <property type="protein sequence ID" value="KXS11694.1"/>
    <property type="molecule type" value="Genomic_DNA"/>
</dbReference>
<evidence type="ECO:0000313" key="5">
    <source>
        <dbReference type="Proteomes" id="UP000070544"/>
    </source>
</evidence>
<organism evidence="4 5">
    <name type="scientific">Gonapodya prolifera (strain JEL478)</name>
    <name type="common">Monoblepharis prolifera</name>
    <dbReference type="NCBI Taxonomy" id="1344416"/>
    <lineage>
        <taxon>Eukaryota</taxon>
        <taxon>Fungi</taxon>
        <taxon>Fungi incertae sedis</taxon>
        <taxon>Chytridiomycota</taxon>
        <taxon>Chytridiomycota incertae sedis</taxon>
        <taxon>Monoblepharidomycetes</taxon>
        <taxon>Monoblepharidales</taxon>
        <taxon>Gonapodyaceae</taxon>
        <taxon>Gonapodya</taxon>
    </lineage>
</organism>
<dbReference type="Proteomes" id="UP000070544">
    <property type="component" value="Unassembled WGS sequence"/>
</dbReference>
<dbReference type="SUPFAM" id="SSF56529">
    <property type="entry name" value="FAH"/>
    <property type="match status" value="1"/>
</dbReference>
<protein>
    <submittedName>
        <fullName evidence="4">Fumarylacetoacetate hydrolase family protein</fullName>
    </submittedName>
</protein>
<comment type="similarity">
    <text evidence="1">Belongs to the FAH family.</text>
</comment>
<dbReference type="InterPro" id="IPR036663">
    <property type="entry name" value="Fumarylacetoacetase_C_sf"/>
</dbReference>
<dbReference type="AlphaFoldDB" id="A0A139A4N2"/>
<evidence type="ECO:0000256" key="2">
    <source>
        <dbReference type="ARBA" id="ARBA00022723"/>
    </source>
</evidence>
<dbReference type="InterPro" id="IPR011234">
    <property type="entry name" value="Fumarylacetoacetase-like_C"/>
</dbReference>
<dbReference type="Gene3D" id="3.90.850.10">
    <property type="entry name" value="Fumarylacetoacetase-like, C-terminal domain"/>
    <property type="match status" value="1"/>
</dbReference>
<dbReference type="OrthoDB" id="74910at2759"/>
<dbReference type="PANTHER" id="PTHR11820:SF112">
    <property type="entry name" value="FUMARYLACETOACETATE HYDROLASE FAMILY PROTEIN (AFU_ORTHOLOGUE AFUA_1G02370)-RELATED"/>
    <property type="match status" value="1"/>
</dbReference>
<evidence type="ECO:0000259" key="3">
    <source>
        <dbReference type="Pfam" id="PF01557"/>
    </source>
</evidence>
<dbReference type="GO" id="GO:0050163">
    <property type="term" value="F:oxaloacetate tautomerase activity"/>
    <property type="evidence" value="ECO:0007669"/>
    <property type="project" value="UniProtKB-ARBA"/>
</dbReference>